<dbReference type="Proteomes" id="UP001165960">
    <property type="component" value="Unassembled WGS sequence"/>
</dbReference>
<gene>
    <name evidence="1" type="primary">ecm33_10</name>
    <name evidence="1" type="ORF">DSO57_1017710</name>
</gene>
<reference evidence="1" key="1">
    <citation type="submission" date="2022-04" db="EMBL/GenBank/DDBJ databases">
        <title>Genome of the entomopathogenic fungus Entomophthora muscae.</title>
        <authorList>
            <person name="Elya C."/>
            <person name="Lovett B.R."/>
            <person name="Lee E."/>
            <person name="Macias A.M."/>
            <person name="Hajek A.E."/>
            <person name="De Bivort B.L."/>
            <person name="Kasson M.T."/>
            <person name="De Fine Licht H.H."/>
            <person name="Stajich J.E."/>
        </authorList>
    </citation>
    <scope>NUCLEOTIDE SEQUENCE</scope>
    <source>
        <strain evidence="1">Berkeley</strain>
    </source>
</reference>
<comment type="caution">
    <text evidence="1">The sequence shown here is derived from an EMBL/GenBank/DDBJ whole genome shotgun (WGS) entry which is preliminary data.</text>
</comment>
<protein>
    <submittedName>
        <fullName evidence="1">Cell wall protein Ecm33</fullName>
    </submittedName>
</protein>
<name>A0ACC2STW3_9FUNG</name>
<organism evidence="1 2">
    <name type="scientific">Entomophthora muscae</name>
    <dbReference type="NCBI Taxonomy" id="34485"/>
    <lineage>
        <taxon>Eukaryota</taxon>
        <taxon>Fungi</taxon>
        <taxon>Fungi incertae sedis</taxon>
        <taxon>Zoopagomycota</taxon>
        <taxon>Entomophthoromycotina</taxon>
        <taxon>Entomophthoromycetes</taxon>
        <taxon>Entomophthorales</taxon>
        <taxon>Entomophthoraceae</taxon>
        <taxon>Entomophthora</taxon>
    </lineage>
</organism>
<evidence type="ECO:0000313" key="1">
    <source>
        <dbReference type="EMBL" id="KAJ9065601.1"/>
    </source>
</evidence>
<dbReference type="EMBL" id="QTSX02004335">
    <property type="protein sequence ID" value="KAJ9065601.1"/>
    <property type="molecule type" value="Genomic_DNA"/>
</dbReference>
<keyword evidence="2" id="KW-1185">Reference proteome</keyword>
<sequence length="582" mass="64557">MSTANFHSNHIKSTFPSRNRHQMKLQIFNFILLAVGTPVENLITCNVPDGKPSSIPQDCQVCLDTIIVTNDKSTWPTKKLALQEIKTLSIQADLPPSLQIPLRVRTLEISGFIPENIEVKNITAKMLFVNRVCGEASISFGDFHPHDIFIDNSRVNISGISSSSLSMFSAISSNLQEISLPNLKSAGSVSLDGCTFDAENLFPNLQTVHDLNFKSSEISGFNLSIVSVSGNLEVLSNIYLSSVDFPDLKNVYGEVIFTDNSRIQTLDLSSLTKARKIDISGTIDSIVLPLELTWKEESYFNAGNFCEDYNTEFRASGLKFNTPGVCVTYCNRPIKLTQKNYAEFMKCKVAHDLILDGNPFYGTFELPHLQEISGSLALINSTQRLRMPSLRRVEGLYLIGSSYFSKDSASNLEVSSLKVMNNANQCALEFNTLRLTNELVITNSVLERVSGINATALKKVTITNNPNLWKLRLENLTDVHDVRLVNNPKLSPLENSFPHLGNIEGSLLIEKSNSFNIKLPVKNVQENIVLINNPSLENVEMPHLVKNLGSLISRKNPNFVNLLVSTGNITIQKGVDTVKTFP</sequence>
<accession>A0ACC2STW3</accession>
<proteinExistence type="predicted"/>
<evidence type="ECO:0000313" key="2">
    <source>
        <dbReference type="Proteomes" id="UP001165960"/>
    </source>
</evidence>